<dbReference type="Proteomes" id="UP000193355">
    <property type="component" value="Unassembled WGS sequence"/>
</dbReference>
<protein>
    <submittedName>
        <fullName evidence="1">Uncharacterized protein</fullName>
    </submittedName>
</protein>
<keyword evidence="2" id="KW-1185">Reference proteome</keyword>
<dbReference type="EMBL" id="FXBB01000038">
    <property type="protein sequence ID" value="SMG45569.1"/>
    <property type="molecule type" value="Genomic_DNA"/>
</dbReference>
<dbReference type="STRING" id="561720.SAMN06275492_1381"/>
<reference evidence="2" key="1">
    <citation type="submission" date="2017-04" db="EMBL/GenBank/DDBJ databases">
        <authorList>
            <person name="Varghese N."/>
            <person name="Submissions S."/>
        </authorList>
    </citation>
    <scope>NUCLEOTIDE SEQUENCE [LARGE SCALE GENOMIC DNA]</scope>
    <source>
        <strain evidence="2">USBA 82</strain>
    </source>
</reference>
<dbReference type="RefSeq" id="WP_159448335.1">
    <property type="nucleotide sequence ID" value="NZ_FXBB01000038.1"/>
</dbReference>
<evidence type="ECO:0000313" key="2">
    <source>
        <dbReference type="Proteomes" id="UP000193355"/>
    </source>
</evidence>
<organism evidence="1 2">
    <name type="scientific">Dethiosulfovibrio salsuginis</name>
    <dbReference type="NCBI Taxonomy" id="561720"/>
    <lineage>
        <taxon>Bacteria</taxon>
        <taxon>Thermotogati</taxon>
        <taxon>Synergistota</taxon>
        <taxon>Synergistia</taxon>
        <taxon>Synergistales</taxon>
        <taxon>Dethiosulfovibrionaceae</taxon>
        <taxon>Dethiosulfovibrio</taxon>
    </lineage>
</organism>
<feature type="non-terminal residue" evidence="1">
    <location>
        <position position="1"/>
    </location>
</feature>
<dbReference type="AlphaFoldDB" id="A0A1X7KVI3"/>
<gene>
    <name evidence="1" type="ORF">SAMN06275492_1381</name>
</gene>
<proteinExistence type="predicted"/>
<name>A0A1X7KVI3_9BACT</name>
<evidence type="ECO:0000313" key="1">
    <source>
        <dbReference type="EMBL" id="SMG45569.1"/>
    </source>
</evidence>
<accession>A0A1X7KVI3</accession>
<sequence>LVSRLVRNELENHAPEEEAKSVKAMGPLIYAEHFKFIAPSLVQLVLHHQGFFVDYMDNLLKFSFAGKEYPWRKDHKLPLEKVYLKENH</sequence>